<evidence type="ECO:0000313" key="1">
    <source>
        <dbReference type="EMBL" id="CDW40393.1"/>
    </source>
</evidence>
<reference evidence="1" key="1">
    <citation type="submission" date="2014-05" db="EMBL/GenBank/DDBJ databases">
        <authorList>
            <person name="Chronopoulou M."/>
        </authorList>
    </citation>
    <scope>NUCLEOTIDE SEQUENCE</scope>
    <source>
        <tissue evidence="1">Whole organism</tissue>
    </source>
</reference>
<proteinExistence type="predicted"/>
<dbReference type="EMBL" id="HACA01023032">
    <property type="protein sequence ID" value="CDW40393.1"/>
    <property type="molecule type" value="Transcribed_RNA"/>
</dbReference>
<name>A0A0K2UQ83_LEPSM</name>
<sequence length="18" mass="2220">MFHFGKVLKTCYNNRHHS</sequence>
<dbReference type="AlphaFoldDB" id="A0A0K2UQ83"/>
<organism evidence="1">
    <name type="scientific">Lepeophtheirus salmonis</name>
    <name type="common">Salmon louse</name>
    <name type="synonym">Caligus salmonis</name>
    <dbReference type="NCBI Taxonomy" id="72036"/>
    <lineage>
        <taxon>Eukaryota</taxon>
        <taxon>Metazoa</taxon>
        <taxon>Ecdysozoa</taxon>
        <taxon>Arthropoda</taxon>
        <taxon>Crustacea</taxon>
        <taxon>Multicrustacea</taxon>
        <taxon>Hexanauplia</taxon>
        <taxon>Copepoda</taxon>
        <taxon>Siphonostomatoida</taxon>
        <taxon>Caligidae</taxon>
        <taxon>Lepeophtheirus</taxon>
    </lineage>
</organism>
<accession>A0A0K2UQ83</accession>
<protein>
    <submittedName>
        <fullName evidence="1">Uncharacterized protein</fullName>
    </submittedName>
</protein>